<keyword evidence="4" id="KW-1185">Reference proteome</keyword>
<organism evidence="3 4">
    <name type="scientific">Algimonas ampicilliniresistens</name>
    <dbReference type="NCBI Taxonomy" id="1298735"/>
    <lineage>
        <taxon>Bacteria</taxon>
        <taxon>Pseudomonadati</taxon>
        <taxon>Pseudomonadota</taxon>
        <taxon>Alphaproteobacteria</taxon>
        <taxon>Maricaulales</taxon>
        <taxon>Robiginitomaculaceae</taxon>
        <taxon>Algimonas</taxon>
    </lineage>
</organism>
<keyword evidence="2" id="KW-1133">Transmembrane helix</keyword>
<evidence type="ECO:0000313" key="3">
    <source>
        <dbReference type="EMBL" id="GLQ23969.1"/>
    </source>
</evidence>
<evidence type="ECO:0000256" key="1">
    <source>
        <dbReference type="SAM" id="MobiDB-lite"/>
    </source>
</evidence>
<evidence type="ECO:0000256" key="2">
    <source>
        <dbReference type="SAM" id="Phobius"/>
    </source>
</evidence>
<feature type="region of interest" description="Disordered" evidence="1">
    <location>
        <begin position="1"/>
        <end position="69"/>
    </location>
</feature>
<keyword evidence="2" id="KW-0472">Membrane</keyword>
<dbReference type="RefSeq" id="WP_284389934.1">
    <property type="nucleotide sequence ID" value="NZ_BSNK01000002.1"/>
</dbReference>
<keyword evidence="2" id="KW-0812">Transmembrane</keyword>
<dbReference type="Proteomes" id="UP001161391">
    <property type="component" value="Unassembled WGS sequence"/>
</dbReference>
<feature type="transmembrane region" description="Helical" evidence="2">
    <location>
        <begin position="115"/>
        <end position="134"/>
    </location>
</feature>
<protein>
    <submittedName>
        <fullName evidence="3">Uncharacterized protein</fullName>
    </submittedName>
</protein>
<sequence length="166" mass="17935">MTKVPPQSEPQSDTSATWTRSDPVSDPIIQQDVNFDPRRAVTPDGARGPRSSADPAVTLSQSSYAPTQAPLQPIVDQAVDIEAEPVPLKRSSFLSRIKTRIDEEMPDNVVAARKPFLMGLLSGVVLMLLLGQIFRATQPDPTFATMVLPVDNSAPVAFLDQVPTAD</sequence>
<dbReference type="EMBL" id="BSNK01000002">
    <property type="protein sequence ID" value="GLQ23969.1"/>
    <property type="molecule type" value="Genomic_DNA"/>
</dbReference>
<gene>
    <name evidence="3" type="ORF">GCM10007853_18430</name>
</gene>
<feature type="compositionally biased region" description="Polar residues" evidence="1">
    <location>
        <begin position="58"/>
        <end position="69"/>
    </location>
</feature>
<feature type="compositionally biased region" description="Polar residues" evidence="1">
    <location>
        <begin position="9"/>
        <end position="22"/>
    </location>
</feature>
<name>A0ABQ5VB33_9PROT</name>
<proteinExistence type="predicted"/>
<comment type="caution">
    <text evidence="3">The sequence shown here is derived from an EMBL/GenBank/DDBJ whole genome shotgun (WGS) entry which is preliminary data.</text>
</comment>
<reference evidence="3" key="1">
    <citation type="journal article" date="2014" name="Int. J. Syst. Evol. Microbiol.">
        <title>Complete genome of a new Firmicutes species belonging to the dominant human colonic microbiota ('Ruminococcus bicirculans') reveals two chromosomes and a selective capacity to utilize plant glucans.</title>
        <authorList>
            <consortium name="NISC Comparative Sequencing Program"/>
            <person name="Wegmann U."/>
            <person name="Louis P."/>
            <person name="Goesmann A."/>
            <person name="Henrissat B."/>
            <person name="Duncan S.H."/>
            <person name="Flint H.J."/>
        </authorList>
    </citation>
    <scope>NUCLEOTIDE SEQUENCE</scope>
    <source>
        <strain evidence="3">NBRC 108219</strain>
    </source>
</reference>
<reference evidence="3" key="2">
    <citation type="submission" date="2023-01" db="EMBL/GenBank/DDBJ databases">
        <title>Draft genome sequence of Algimonas ampicilliniresistens strain NBRC 108219.</title>
        <authorList>
            <person name="Sun Q."/>
            <person name="Mori K."/>
        </authorList>
    </citation>
    <scope>NUCLEOTIDE SEQUENCE</scope>
    <source>
        <strain evidence="3">NBRC 108219</strain>
    </source>
</reference>
<evidence type="ECO:0000313" key="4">
    <source>
        <dbReference type="Proteomes" id="UP001161391"/>
    </source>
</evidence>
<accession>A0ABQ5VB33</accession>